<dbReference type="InterPro" id="IPR050300">
    <property type="entry name" value="GDXG_lipolytic_enzyme"/>
</dbReference>
<feature type="transmembrane region" description="Helical" evidence="2">
    <location>
        <begin position="36"/>
        <end position="54"/>
    </location>
</feature>
<keyword evidence="2" id="KW-0812">Transmembrane</keyword>
<evidence type="ECO:0000313" key="5">
    <source>
        <dbReference type="Proteomes" id="UP000189739"/>
    </source>
</evidence>
<gene>
    <name evidence="4" type="ORF">BC343_25060</name>
</gene>
<dbReference type="InterPro" id="IPR029058">
    <property type="entry name" value="AB_hydrolase_fold"/>
</dbReference>
<keyword evidence="2" id="KW-0472">Membrane</keyword>
<name>A0A1S9PHZ8_9SPHI</name>
<dbReference type="STRING" id="1792845.BC343_25060"/>
<evidence type="ECO:0000256" key="2">
    <source>
        <dbReference type="SAM" id="Phobius"/>
    </source>
</evidence>
<comment type="caution">
    <text evidence="4">The sequence shown here is derived from an EMBL/GenBank/DDBJ whole genome shotgun (WGS) entry which is preliminary data.</text>
</comment>
<dbReference type="EMBL" id="MBTF01000006">
    <property type="protein sequence ID" value="OOQ60562.1"/>
    <property type="molecule type" value="Genomic_DNA"/>
</dbReference>
<dbReference type="RefSeq" id="WP_078347570.1">
    <property type="nucleotide sequence ID" value="NZ_MBTF01000006.1"/>
</dbReference>
<sequence length="377" mass="41593">MIRLVILLILFLVSLLSVFKAPAYYLWMLAIGVSEFPLLFAGITSVVLASGIWFQKYQAASTLIGVVALLLFLSPIVRSYMVASSLKKEFVEAFGPGSAIVNGDSTQAPFSFFRMFETKPKVAFKTFVYNNDRGVPLSLNFYPSAFDGKRPCVISVHGGSWAGGDNSELPELNSYLAKQGYQVAAINYRLAPQYQTPAPVEDVAEAFAYLKAHADELNIDTNKFVLLGRSAGAQIALLSAYTHPEPGLRGVVDFYGPADMVWGYSIPSNPLIMDSRKVMENYIGGSYPAVPQKYAACSPLEFVNKQSVPTLMLHGDNDVLVSPQHSRRLNKKLADNGIKHYWLKLPWATHGFDYNLYGPGGQLSTYVVERFINTVTK</sequence>
<evidence type="ECO:0000256" key="1">
    <source>
        <dbReference type="ARBA" id="ARBA00022801"/>
    </source>
</evidence>
<dbReference type="Proteomes" id="UP000189739">
    <property type="component" value="Unassembled WGS sequence"/>
</dbReference>
<dbReference type="GO" id="GO:0016787">
    <property type="term" value="F:hydrolase activity"/>
    <property type="evidence" value="ECO:0007669"/>
    <property type="project" value="UniProtKB-KW"/>
</dbReference>
<keyword evidence="1 4" id="KW-0378">Hydrolase</keyword>
<proteinExistence type="predicted"/>
<evidence type="ECO:0000313" key="4">
    <source>
        <dbReference type="EMBL" id="OOQ60562.1"/>
    </source>
</evidence>
<dbReference type="PANTHER" id="PTHR48081">
    <property type="entry name" value="AB HYDROLASE SUPERFAMILY PROTEIN C4A8.06C"/>
    <property type="match status" value="1"/>
</dbReference>
<protein>
    <submittedName>
        <fullName evidence="4">Alpha/beta hydrolase</fullName>
    </submittedName>
</protein>
<feature type="transmembrane region" description="Helical" evidence="2">
    <location>
        <begin position="61"/>
        <end position="81"/>
    </location>
</feature>
<feature type="domain" description="BD-FAE-like" evidence="3">
    <location>
        <begin position="142"/>
        <end position="333"/>
    </location>
</feature>
<keyword evidence="2" id="KW-1133">Transmembrane helix</keyword>
<dbReference type="SUPFAM" id="SSF53474">
    <property type="entry name" value="alpha/beta-Hydrolases"/>
    <property type="match status" value="1"/>
</dbReference>
<evidence type="ECO:0000259" key="3">
    <source>
        <dbReference type="Pfam" id="PF20434"/>
    </source>
</evidence>
<keyword evidence="5" id="KW-1185">Reference proteome</keyword>
<dbReference type="Gene3D" id="3.40.50.1820">
    <property type="entry name" value="alpha/beta hydrolase"/>
    <property type="match status" value="1"/>
</dbReference>
<dbReference type="AlphaFoldDB" id="A0A1S9PHZ8"/>
<reference evidence="4 5" key="1">
    <citation type="submission" date="2016-07" db="EMBL/GenBank/DDBJ databases">
        <title>Genomic analysis of zinc-resistant bacterium Mucilaginibacter pedocola TBZ30.</title>
        <authorList>
            <person name="Huang J."/>
            <person name="Tang J."/>
        </authorList>
    </citation>
    <scope>NUCLEOTIDE SEQUENCE [LARGE SCALE GENOMIC DNA]</scope>
    <source>
        <strain evidence="4 5">TBZ30</strain>
    </source>
</reference>
<dbReference type="Pfam" id="PF20434">
    <property type="entry name" value="BD-FAE"/>
    <property type="match status" value="1"/>
</dbReference>
<dbReference type="OrthoDB" id="9777975at2"/>
<accession>A0A1S9PHZ8</accession>
<dbReference type="InterPro" id="IPR049492">
    <property type="entry name" value="BD-FAE-like_dom"/>
</dbReference>
<organism evidence="4 5">
    <name type="scientific">Mucilaginibacter pedocola</name>
    <dbReference type="NCBI Taxonomy" id="1792845"/>
    <lineage>
        <taxon>Bacteria</taxon>
        <taxon>Pseudomonadati</taxon>
        <taxon>Bacteroidota</taxon>
        <taxon>Sphingobacteriia</taxon>
        <taxon>Sphingobacteriales</taxon>
        <taxon>Sphingobacteriaceae</taxon>
        <taxon>Mucilaginibacter</taxon>
    </lineage>
</organism>